<sequence>MRMQQIKTSLQIAAVCYYPIDSNPYLTHLQQGEIQKS</sequence>
<dbReference type="EMBL" id="CP000828">
    <property type="protein sequence ID" value="ABW26579.1"/>
    <property type="molecule type" value="Genomic_DNA"/>
</dbReference>
<accession>B0C944</accession>
<reference evidence="1 2" key="1">
    <citation type="journal article" date="2008" name="Proc. Natl. Acad. Sci. U.S.A.">
        <title>Niche adaptation and genome expansion in the chlorophyll d-producing cyanobacterium Acaryochloris marina.</title>
        <authorList>
            <person name="Swingley W.D."/>
            <person name="Chen M."/>
            <person name="Cheung P.C."/>
            <person name="Conrad A.L."/>
            <person name="Dejesa L.C."/>
            <person name="Hao J."/>
            <person name="Honchak B.M."/>
            <person name="Karbach L.E."/>
            <person name="Kurdoglu A."/>
            <person name="Lahiri S."/>
            <person name="Mastrian S.D."/>
            <person name="Miyashita H."/>
            <person name="Page L."/>
            <person name="Ramakrishna P."/>
            <person name="Satoh S."/>
            <person name="Sattley W.M."/>
            <person name="Shimada Y."/>
            <person name="Taylor H.L."/>
            <person name="Tomo T."/>
            <person name="Tsuchiya T."/>
            <person name="Wang Z.T."/>
            <person name="Raymond J."/>
            <person name="Mimuro M."/>
            <person name="Blankenship R.E."/>
            <person name="Touchman J.W."/>
        </authorList>
    </citation>
    <scope>NUCLEOTIDE SEQUENCE [LARGE SCALE GENOMIC DNA]</scope>
    <source>
        <strain evidence="2">MBIC 11017</strain>
    </source>
</reference>
<evidence type="ECO:0000313" key="1">
    <source>
        <dbReference type="EMBL" id="ABW26579.1"/>
    </source>
</evidence>
<evidence type="ECO:0000313" key="2">
    <source>
        <dbReference type="Proteomes" id="UP000000268"/>
    </source>
</evidence>
<keyword evidence="2" id="KW-1185">Reference proteome</keyword>
<name>B0C944_ACAM1</name>
<dbReference type="STRING" id="329726.AM1_1555"/>
<proteinExistence type="predicted"/>
<dbReference type="HOGENOM" id="CLU_3338726_0_0_3"/>
<dbReference type="AlphaFoldDB" id="B0C944"/>
<protein>
    <submittedName>
        <fullName evidence="1">Uncharacterized protein</fullName>
    </submittedName>
</protein>
<dbReference type="KEGG" id="amr:AM1_1555"/>
<gene>
    <name evidence="1" type="ordered locus">AM1_1555</name>
</gene>
<dbReference type="Proteomes" id="UP000000268">
    <property type="component" value="Chromosome"/>
</dbReference>
<organism evidence="1 2">
    <name type="scientific">Acaryochloris marina (strain MBIC 11017)</name>
    <dbReference type="NCBI Taxonomy" id="329726"/>
    <lineage>
        <taxon>Bacteria</taxon>
        <taxon>Bacillati</taxon>
        <taxon>Cyanobacteriota</taxon>
        <taxon>Cyanophyceae</taxon>
        <taxon>Acaryochloridales</taxon>
        <taxon>Acaryochloridaceae</taxon>
        <taxon>Acaryochloris</taxon>
    </lineage>
</organism>